<feature type="compositionally biased region" description="Low complexity" evidence="1">
    <location>
        <begin position="209"/>
        <end position="225"/>
    </location>
</feature>
<dbReference type="GeneTree" id="ENSGT00940000157652"/>
<proteinExistence type="predicted"/>
<reference evidence="2" key="3">
    <citation type="submission" date="2025-09" db="UniProtKB">
        <authorList>
            <consortium name="Ensembl"/>
        </authorList>
    </citation>
    <scope>IDENTIFICATION</scope>
    <source>
        <strain evidence="2">Thoroughbred</strain>
    </source>
</reference>
<dbReference type="Ensembl" id="ENSECAT00000119152.1">
    <property type="protein sequence ID" value="ENSECAP00000056881.1"/>
    <property type="gene ID" value="ENSECAG00000044963.1"/>
</dbReference>
<reference evidence="2" key="2">
    <citation type="submission" date="2025-08" db="UniProtKB">
        <authorList>
            <consortium name="Ensembl"/>
        </authorList>
    </citation>
    <scope>IDENTIFICATION</scope>
    <source>
        <strain evidence="2">Thoroughbred</strain>
    </source>
</reference>
<feature type="compositionally biased region" description="Pro residues" evidence="1">
    <location>
        <begin position="109"/>
        <end position="129"/>
    </location>
</feature>
<reference evidence="2 3" key="1">
    <citation type="journal article" date="2009" name="Science">
        <title>Genome sequence, comparative analysis, and population genetics of the domestic horse.</title>
        <authorList>
            <consortium name="Broad Institute Genome Sequencing Platform"/>
            <consortium name="Broad Institute Whole Genome Assembly Team"/>
            <person name="Wade C.M."/>
            <person name="Giulotto E."/>
            <person name="Sigurdsson S."/>
            <person name="Zoli M."/>
            <person name="Gnerre S."/>
            <person name="Imsland F."/>
            <person name="Lear T.L."/>
            <person name="Adelson D.L."/>
            <person name="Bailey E."/>
            <person name="Bellone R.R."/>
            <person name="Bloecker H."/>
            <person name="Distl O."/>
            <person name="Edgar R.C."/>
            <person name="Garber M."/>
            <person name="Leeb T."/>
            <person name="Mauceli E."/>
            <person name="MacLeod J.N."/>
            <person name="Penedo M.C.T."/>
            <person name="Raison J.M."/>
            <person name="Sharpe T."/>
            <person name="Vogel J."/>
            <person name="Andersson L."/>
            <person name="Antczak D.F."/>
            <person name="Biagi T."/>
            <person name="Binns M.M."/>
            <person name="Chowdhary B.P."/>
            <person name="Coleman S.J."/>
            <person name="Della Valle G."/>
            <person name="Fryc S."/>
            <person name="Guerin G."/>
            <person name="Hasegawa T."/>
            <person name="Hill E.W."/>
            <person name="Jurka J."/>
            <person name="Kiialainen A."/>
            <person name="Lindgren G."/>
            <person name="Liu J."/>
            <person name="Magnani E."/>
            <person name="Mickelson J.R."/>
            <person name="Murray J."/>
            <person name="Nergadze S.G."/>
            <person name="Onofrio R."/>
            <person name="Pedroni S."/>
            <person name="Piras M.F."/>
            <person name="Raudsepp T."/>
            <person name="Rocchi M."/>
            <person name="Roeed K.H."/>
            <person name="Ryder O.A."/>
            <person name="Searle S."/>
            <person name="Skow L."/>
            <person name="Swinburne J.E."/>
            <person name="Syvaenen A.C."/>
            <person name="Tozaki T."/>
            <person name="Valberg S.J."/>
            <person name="Vaudin M."/>
            <person name="White J.R."/>
            <person name="Zody M.C."/>
            <person name="Lander E.S."/>
            <person name="Lindblad-Toh K."/>
        </authorList>
    </citation>
    <scope>NUCLEOTIDE SEQUENCE [LARGE SCALE GENOMIC DNA]</scope>
    <source>
        <strain evidence="2 3">Thoroughbred</strain>
    </source>
</reference>
<sequence>MAHSRFSPRLRKELLRQGRRCGSHRSAGRVSRAIGRPRAVSPPTVRLGSRRCRRPDGRQADSSAARRVTEESRPSRPRQGRAPPPRLPAPAGRRPPPSPRPPGGAARGGPPPSPRPPGARRLPPSPRPPGGAARGGPPPSHGLPGARRAVGPLPPHGLPGRGARRLPPSPRPPGTRRAAAPSLPTASRDAARCGPAASGWTWEPGPRGRGAAASPPAPRGPGRLCRAGRRRVRRGERGIGRLEAESREGLPPPGGLEGAPAVPREDGEARRDPSGRGKERPETPSAKKLTDIGIRRIFSSEHDIFWESVRKFFQEELIPRHADWAGPGFSLHSDIVMPCIANHVSEEQMKHVPLVMAGRCTGAVAVREPRLEVTVICKE</sequence>
<name>A0A9L0R573_HORSE</name>
<evidence type="ECO:0000256" key="1">
    <source>
        <dbReference type="SAM" id="MobiDB-lite"/>
    </source>
</evidence>
<feature type="compositionally biased region" description="Basic and acidic residues" evidence="1">
    <location>
        <begin position="263"/>
        <end position="282"/>
    </location>
</feature>
<dbReference type="Proteomes" id="UP000002281">
    <property type="component" value="Chromosome 6"/>
</dbReference>
<dbReference type="AlphaFoldDB" id="A0A9L0R573"/>
<feature type="region of interest" description="Disordered" evidence="1">
    <location>
        <begin position="16"/>
        <end position="287"/>
    </location>
</feature>
<accession>A0A9L0R573</accession>
<feature type="compositionally biased region" description="Basic residues" evidence="1">
    <location>
        <begin position="17"/>
        <end position="27"/>
    </location>
</feature>
<organism evidence="2 3">
    <name type="scientific">Equus caballus</name>
    <name type="common">Horse</name>
    <dbReference type="NCBI Taxonomy" id="9796"/>
    <lineage>
        <taxon>Eukaryota</taxon>
        <taxon>Metazoa</taxon>
        <taxon>Chordata</taxon>
        <taxon>Craniata</taxon>
        <taxon>Vertebrata</taxon>
        <taxon>Euteleostomi</taxon>
        <taxon>Mammalia</taxon>
        <taxon>Eutheria</taxon>
        <taxon>Laurasiatheria</taxon>
        <taxon>Perissodactyla</taxon>
        <taxon>Equidae</taxon>
        <taxon>Equus</taxon>
    </lineage>
</organism>
<keyword evidence="3" id="KW-1185">Reference proteome</keyword>
<dbReference type="SUPFAM" id="SSF56645">
    <property type="entry name" value="Acyl-CoA dehydrogenase NM domain-like"/>
    <property type="match status" value="1"/>
</dbReference>
<feature type="compositionally biased region" description="Basic and acidic residues" evidence="1">
    <location>
        <begin position="235"/>
        <end position="248"/>
    </location>
</feature>
<dbReference type="GO" id="GO:0016627">
    <property type="term" value="F:oxidoreductase activity, acting on the CH-CH group of donors"/>
    <property type="evidence" value="ECO:0007669"/>
    <property type="project" value="InterPro"/>
</dbReference>
<feature type="compositionally biased region" description="Pro residues" evidence="1">
    <location>
        <begin position="82"/>
        <end position="102"/>
    </location>
</feature>
<dbReference type="InterPro" id="IPR009100">
    <property type="entry name" value="AcylCoA_DH/oxidase_NM_dom_sf"/>
</dbReference>
<protein>
    <submittedName>
        <fullName evidence="2">Uncharacterized protein</fullName>
    </submittedName>
</protein>
<evidence type="ECO:0000313" key="2">
    <source>
        <dbReference type="Ensembl" id="ENSECAP00000056881.1"/>
    </source>
</evidence>
<evidence type="ECO:0000313" key="3">
    <source>
        <dbReference type="Proteomes" id="UP000002281"/>
    </source>
</evidence>